<name>A0A016WBW2_9BILA</name>
<sequence>MLAEAWSLVLPGVRTRAGRSSIQYPSSLRKNEISNGYDWIRMGCHVSRIQPLCDSNAEGAPGVHPSLFSSTGLVCPTEAMILLELSEKKCAQHFALSVL</sequence>
<comment type="caution">
    <text evidence="1">The sequence shown here is derived from an EMBL/GenBank/DDBJ whole genome shotgun (WGS) entry which is preliminary data.</text>
</comment>
<dbReference type="Proteomes" id="UP000024635">
    <property type="component" value="Unassembled WGS sequence"/>
</dbReference>
<dbReference type="AlphaFoldDB" id="A0A016WBW2"/>
<organism evidence="1 2">
    <name type="scientific">Ancylostoma ceylanicum</name>
    <dbReference type="NCBI Taxonomy" id="53326"/>
    <lineage>
        <taxon>Eukaryota</taxon>
        <taxon>Metazoa</taxon>
        <taxon>Ecdysozoa</taxon>
        <taxon>Nematoda</taxon>
        <taxon>Chromadorea</taxon>
        <taxon>Rhabditida</taxon>
        <taxon>Rhabditina</taxon>
        <taxon>Rhabditomorpha</taxon>
        <taxon>Strongyloidea</taxon>
        <taxon>Ancylostomatidae</taxon>
        <taxon>Ancylostomatinae</taxon>
        <taxon>Ancylostoma</taxon>
    </lineage>
</organism>
<reference evidence="2" key="1">
    <citation type="journal article" date="2015" name="Nat. Genet.">
        <title>The genome and transcriptome of the zoonotic hookworm Ancylostoma ceylanicum identify infection-specific gene families.</title>
        <authorList>
            <person name="Schwarz E.M."/>
            <person name="Hu Y."/>
            <person name="Antoshechkin I."/>
            <person name="Miller M.M."/>
            <person name="Sternberg P.W."/>
            <person name="Aroian R.V."/>
        </authorList>
    </citation>
    <scope>NUCLEOTIDE SEQUENCE</scope>
    <source>
        <strain evidence="2">HY135</strain>
    </source>
</reference>
<protein>
    <submittedName>
        <fullName evidence="1">Uncharacterized protein</fullName>
    </submittedName>
</protein>
<accession>A0A016WBW2</accession>
<proteinExistence type="predicted"/>
<dbReference type="EMBL" id="JARK01000430">
    <property type="protein sequence ID" value="EYC37061.1"/>
    <property type="molecule type" value="Genomic_DNA"/>
</dbReference>
<gene>
    <name evidence="1" type="primary">Acey_s0830.g2572</name>
    <name evidence="1" type="ORF">Y032_0830g2572</name>
</gene>
<evidence type="ECO:0000313" key="2">
    <source>
        <dbReference type="Proteomes" id="UP000024635"/>
    </source>
</evidence>
<evidence type="ECO:0000313" key="1">
    <source>
        <dbReference type="EMBL" id="EYC37061.1"/>
    </source>
</evidence>
<keyword evidence="2" id="KW-1185">Reference proteome</keyword>